<protein>
    <submittedName>
        <fullName evidence="2">Uncharacterized protein</fullName>
    </submittedName>
</protein>
<comment type="caution">
    <text evidence="2">The sequence shown here is derived from an EMBL/GenBank/DDBJ whole genome shotgun (WGS) entry which is preliminary data.</text>
</comment>
<keyword evidence="1" id="KW-0472">Membrane</keyword>
<reference evidence="2 3" key="1">
    <citation type="submission" date="2023-12" db="EMBL/GenBank/DDBJ databases">
        <title>Friends and Foes: Symbiotic and Algicidal bacterial influence on Karenia brevis blooms.</title>
        <authorList>
            <person name="Fei C."/>
            <person name="Mohamed A.R."/>
            <person name="Booker A."/>
            <person name="Arshad M."/>
            <person name="Klass S."/>
            <person name="Ahn S."/>
            <person name="Gilbert P.M."/>
            <person name="Heil C.A."/>
            <person name="Martinez J.M."/>
            <person name="Amin S.A."/>
        </authorList>
    </citation>
    <scope>NUCLEOTIDE SEQUENCE [LARGE SCALE GENOMIC DNA]</scope>
    <source>
        <strain evidence="2 3">CE15</strain>
    </source>
</reference>
<evidence type="ECO:0000256" key="1">
    <source>
        <dbReference type="SAM" id="Phobius"/>
    </source>
</evidence>
<feature type="transmembrane region" description="Helical" evidence="1">
    <location>
        <begin position="41"/>
        <end position="58"/>
    </location>
</feature>
<feature type="transmembrane region" description="Helical" evidence="1">
    <location>
        <begin position="70"/>
        <end position="88"/>
    </location>
</feature>
<keyword evidence="1" id="KW-1133">Transmembrane helix</keyword>
<proteinExistence type="predicted"/>
<evidence type="ECO:0000313" key="3">
    <source>
        <dbReference type="Proteomes" id="UP001382455"/>
    </source>
</evidence>
<dbReference type="RefSeq" id="WP_336435072.1">
    <property type="nucleotide sequence ID" value="NZ_JBAWKS010000001.1"/>
</dbReference>
<feature type="transmembrane region" description="Helical" evidence="1">
    <location>
        <begin position="7"/>
        <end position="29"/>
    </location>
</feature>
<feature type="transmembrane region" description="Helical" evidence="1">
    <location>
        <begin position="94"/>
        <end position="112"/>
    </location>
</feature>
<gene>
    <name evidence="2" type="ORF">WAE96_07630</name>
</gene>
<dbReference type="Proteomes" id="UP001382455">
    <property type="component" value="Unassembled WGS sequence"/>
</dbReference>
<sequence length="124" mass="13837">MNNKAKSIFLVLVFSVIYAVVLQQGILLLTDYLQVGAETLVSKWQTALGLFVFNLLVAQTTRKYFKTHQRLLFSLTVGFASALLPTLFAYQLALIWPLLLANVVISILALLAQSKLELLHSKSQ</sequence>
<accession>A0ABU8ERK0</accession>
<name>A0ABU8ERK0_9GAMM</name>
<evidence type="ECO:0000313" key="2">
    <source>
        <dbReference type="EMBL" id="MEI4549573.1"/>
    </source>
</evidence>
<keyword evidence="3" id="KW-1185">Reference proteome</keyword>
<organism evidence="2 3">
    <name type="scientific">Pseudoalteromonas spongiae</name>
    <dbReference type="NCBI Taxonomy" id="298657"/>
    <lineage>
        <taxon>Bacteria</taxon>
        <taxon>Pseudomonadati</taxon>
        <taxon>Pseudomonadota</taxon>
        <taxon>Gammaproteobacteria</taxon>
        <taxon>Alteromonadales</taxon>
        <taxon>Pseudoalteromonadaceae</taxon>
        <taxon>Pseudoalteromonas</taxon>
    </lineage>
</organism>
<keyword evidence="1" id="KW-0812">Transmembrane</keyword>
<dbReference type="EMBL" id="JBAWKS010000001">
    <property type="protein sequence ID" value="MEI4549573.1"/>
    <property type="molecule type" value="Genomic_DNA"/>
</dbReference>